<evidence type="ECO:0000259" key="3">
    <source>
        <dbReference type="PROSITE" id="PS50882"/>
    </source>
</evidence>
<feature type="region of interest" description="Disordered" evidence="2">
    <location>
        <begin position="90"/>
        <end position="163"/>
    </location>
</feature>
<dbReference type="PANTHER" id="PTHR12357:SF95">
    <property type="entry name" value="YTH DOMAIN-CONTAINING FAMILY PROTEIN"/>
    <property type="match status" value="1"/>
</dbReference>
<keyword evidence="1" id="KW-0694">RNA-binding</keyword>
<gene>
    <name evidence="4" type="ORF">HID58_064434</name>
</gene>
<dbReference type="InterPro" id="IPR045168">
    <property type="entry name" value="YTH_prot"/>
</dbReference>
<accession>A0ABQ7Z9Z6</accession>
<dbReference type="EMBL" id="JAGKQM010000015">
    <property type="protein sequence ID" value="KAH0877040.1"/>
    <property type="molecule type" value="Genomic_DNA"/>
</dbReference>
<feature type="region of interest" description="Disordered" evidence="2">
    <location>
        <begin position="243"/>
        <end position="290"/>
    </location>
</feature>
<evidence type="ECO:0000256" key="1">
    <source>
        <dbReference type="RuleBase" id="RU369095"/>
    </source>
</evidence>
<feature type="compositionally biased region" description="Polar residues" evidence="2">
    <location>
        <begin position="529"/>
        <end position="538"/>
    </location>
</feature>
<feature type="non-terminal residue" evidence="4">
    <location>
        <position position="1"/>
    </location>
</feature>
<feature type="region of interest" description="Disordered" evidence="2">
    <location>
        <begin position="518"/>
        <end position="538"/>
    </location>
</feature>
<comment type="similarity">
    <text evidence="1">Belongs to the YTHDF family.</text>
</comment>
<dbReference type="Pfam" id="PF04146">
    <property type="entry name" value="YTH"/>
    <property type="match status" value="1"/>
</dbReference>
<proteinExistence type="inferred from homology"/>
<dbReference type="Gene3D" id="3.10.590.10">
    <property type="entry name" value="ph1033 like domains"/>
    <property type="match status" value="1"/>
</dbReference>
<name>A0ABQ7Z9Z6_BRANA</name>
<protein>
    <recommendedName>
        <fullName evidence="1">YTH domain-containing family protein</fullName>
    </recommendedName>
</protein>
<dbReference type="PROSITE" id="PS50882">
    <property type="entry name" value="YTH"/>
    <property type="match status" value="1"/>
</dbReference>
<reference evidence="4 5" key="1">
    <citation type="submission" date="2021-05" db="EMBL/GenBank/DDBJ databases">
        <title>Genome Assembly of Synthetic Allotetraploid Brassica napus Reveals Homoeologous Exchanges between Subgenomes.</title>
        <authorList>
            <person name="Davis J.T."/>
        </authorList>
    </citation>
    <scope>NUCLEOTIDE SEQUENCE [LARGE SCALE GENOMIC DNA]</scope>
    <source>
        <strain evidence="5">cv. Da-Ae</strain>
        <tissue evidence="4">Seedling</tissue>
    </source>
</reference>
<sequence length="538" mass="61012">PSDVFLLRKGSFLDANFPLQSPHTSHTDLNLFVTFSSGLHRWFSGESSLVFVGYFPFSSAELQTVTDSDSTPKRHNEVFRILLGELQTVTAADSTPKKHDESPPTDDTSRTVTGSTTSSVTVSACANGTDVVSSQPNGNGQAYATDFPKASHRDKNNSSYNNYQDSNLHGDRAVRSYCWSQTSVSSTKPPGNLNVYGQLPSFTQSHAFRPTFKGKQAAGQFTKHANQKTSSVPYSGYYCNGNTNSGFRDQRDEHRKPERNGESDSLVEMKCGPRTSAKTHPPSDSSSSLKQNSSFVLDLRREMFNLPDFQTDYEDAKFFVIKSYSEDDVHKSIKYSVWSSTVNGNKKLDAAYRDAEAKTLVDGKKRPIFLFFSMVGYVDMNKDLDFWQVDKWCGFFPVEWHVVKDVPNWELCHIVLDNNEGKAVTHTRDTQEIKLREGLQMLSIFKKFSAVTSLLDDMDFYEEREKSLRLKKEHKPATLRMDLFKEKDYDYENGGNRRMNQDRGYNWSRTQQSLVNQTKNLSIRGGYSVSKNNTRNPR</sequence>
<feature type="compositionally biased region" description="Basic and acidic residues" evidence="2">
    <location>
        <begin position="248"/>
        <end position="262"/>
    </location>
</feature>
<dbReference type="InterPro" id="IPR007275">
    <property type="entry name" value="YTH_domain"/>
</dbReference>
<feature type="compositionally biased region" description="Polar residues" evidence="2">
    <location>
        <begin position="124"/>
        <end position="142"/>
    </location>
</feature>
<evidence type="ECO:0000256" key="2">
    <source>
        <dbReference type="SAM" id="MobiDB-lite"/>
    </source>
</evidence>
<comment type="caution">
    <text evidence="4">The sequence shown here is derived from an EMBL/GenBank/DDBJ whole genome shotgun (WGS) entry which is preliminary data.</text>
</comment>
<comment type="function">
    <text evidence="1">Specifically recognizes and binds N6-methyladenosine (m6A)-containing RNAs, and regulates mRNA stability. M6A is a modification present at internal sites of mRNAs and some non-coding RNAs and plays a role in mRNA stability and processing.</text>
</comment>
<evidence type="ECO:0000313" key="5">
    <source>
        <dbReference type="Proteomes" id="UP000824890"/>
    </source>
</evidence>
<dbReference type="Proteomes" id="UP000824890">
    <property type="component" value="Unassembled WGS sequence"/>
</dbReference>
<dbReference type="PANTHER" id="PTHR12357">
    <property type="entry name" value="YTH YT521-B HOMOLOGY DOMAIN-CONTAINING"/>
    <property type="match status" value="1"/>
</dbReference>
<feature type="domain" description="YTH" evidence="3">
    <location>
        <begin position="316"/>
        <end position="445"/>
    </location>
</feature>
<feature type="compositionally biased region" description="Low complexity" evidence="2">
    <location>
        <begin position="110"/>
        <end position="123"/>
    </location>
</feature>
<organism evidence="4 5">
    <name type="scientific">Brassica napus</name>
    <name type="common">Rape</name>
    <dbReference type="NCBI Taxonomy" id="3708"/>
    <lineage>
        <taxon>Eukaryota</taxon>
        <taxon>Viridiplantae</taxon>
        <taxon>Streptophyta</taxon>
        <taxon>Embryophyta</taxon>
        <taxon>Tracheophyta</taxon>
        <taxon>Spermatophyta</taxon>
        <taxon>Magnoliopsida</taxon>
        <taxon>eudicotyledons</taxon>
        <taxon>Gunneridae</taxon>
        <taxon>Pentapetalae</taxon>
        <taxon>rosids</taxon>
        <taxon>malvids</taxon>
        <taxon>Brassicales</taxon>
        <taxon>Brassicaceae</taxon>
        <taxon>Brassiceae</taxon>
        <taxon>Brassica</taxon>
    </lineage>
</organism>
<keyword evidence="5" id="KW-1185">Reference proteome</keyword>
<evidence type="ECO:0000313" key="4">
    <source>
        <dbReference type="EMBL" id="KAH0877040.1"/>
    </source>
</evidence>
<dbReference type="CDD" id="cd21134">
    <property type="entry name" value="YTH"/>
    <property type="match status" value="1"/>
</dbReference>